<dbReference type="PANTHER" id="PTHR30589">
    <property type="entry name" value="PROLIPOPROTEIN DIACYLGLYCERYL TRANSFERASE"/>
    <property type="match status" value="1"/>
</dbReference>
<dbReference type="EMBL" id="BAEN01000076">
    <property type="protein sequence ID" value="GAC16804.1"/>
    <property type="molecule type" value="Genomic_DNA"/>
</dbReference>
<dbReference type="PROSITE" id="PS01311">
    <property type="entry name" value="LGT"/>
    <property type="match status" value="1"/>
</dbReference>
<keyword evidence="3 7" id="KW-0808">Transferase</keyword>
<dbReference type="UniPathway" id="UPA00664"/>
<feature type="binding site" evidence="7">
    <location>
        <position position="141"/>
    </location>
    <ligand>
        <name>a 1,2-diacyl-sn-glycero-3-phospho-(1'-sn-glycerol)</name>
        <dbReference type="ChEBI" id="CHEBI:64716"/>
    </ligand>
</feature>
<organism evidence="8 9">
    <name type="scientific">Aliiglaciecola lipolytica E3</name>
    <dbReference type="NCBI Taxonomy" id="1127673"/>
    <lineage>
        <taxon>Bacteria</taxon>
        <taxon>Pseudomonadati</taxon>
        <taxon>Pseudomonadota</taxon>
        <taxon>Gammaproteobacteria</taxon>
        <taxon>Alteromonadales</taxon>
        <taxon>Alteromonadaceae</taxon>
        <taxon>Aliiglaciecola</taxon>
    </lineage>
</organism>
<feature type="transmembrane region" description="Helical" evidence="7">
    <location>
        <begin position="98"/>
        <end position="115"/>
    </location>
</feature>
<protein>
    <recommendedName>
        <fullName evidence="7">Phosphatidylglycerol--prolipoprotein diacylglyceryl transferase</fullName>
        <ecNumber evidence="7">2.5.1.145</ecNumber>
    </recommendedName>
</protein>
<sequence length="276" mass="31583">MSQNYYTLPEIDPAIFNLGVLSPKWYGMMYLVGFVAAWWLANRRLERTGWSKEQLSDMLFWGFLGVIIGGRLGYVMFYQFGLFLDDPLYLFRINEGGMSFHGGLLGVLTALWLSARRLKVPFLVVGDFIAPLVPIGLGAGRIGNFINSELWGRTTDVPWAIIFPNAGSEPRHPSQLYEFALEGVLLFIILWFYSRKPRPIGAISGTFLLGYGSFRFFVEFFRQWDSHLDLYLGLFSRGQMLSMPMIIIGILMIVWAYKQNRIYQPKTANSKQGKKV</sequence>
<dbReference type="InterPro" id="IPR001640">
    <property type="entry name" value="Lgt"/>
</dbReference>
<dbReference type="OrthoDB" id="871140at2"/>
<dbReference type="Proteomes" id="UP000006334">
    <property type="component" value="Unassembled WGS sequence"/>
</dbReference>
<comment type="pathway">
    <text evidence="7">Protein modification; lipoprotein biosynthesis (diacylglyceryl transfer).</text>
</comment>
<dbReference type="GO" id="GO:0005886">
    <property type="term" value="C:plasma membrane"/>
    <property type="evidence" value="ECO:0007669"/>
    <property type="project" value="UniProtKB-SubCell"/>
</dbReference>
<evidence type="ECO:0000313" key="8">
    <source>
        <dbReference type="EMBL" id="GAC16804.1"/>
    </source>
</evidence>
<feature type="transmembrane region" description="Helical" evidence="7">
    <location>
        <begin position="122"/>
        <end position="142"/>
    </location>
</feature>
<reference evidence="8 9" key="1">
    <citation type="journal article" date="2017" name="Antonie Van Leeuwenhoek">
        <title>Rhizobium rhizosphaerae sp. nov., a novel species isolated from rice rhizosphere.</title>
        <authorList>
            <person name="Zhao J.J."/>
            <person name="Zhang J."/>
            <person name="Zhang R.J."/>
            <person name="Zhang C.W."/>
            <person name="Yin H.Q."/>
            <person name="Zhang X.X."/>
        </authorList>
    </citation>
    <scope>NUCLEOTIDE SEQUENCE [LARGE SCALE GENOMIC DNA]</scope>
    <source>
        <strain evidence="8 9">E3</strain>
    </source>
</reference>
<dbReference type="HAMAP" id="MF_01147">
    <property type="entry name" value="Lgt"/>
    <property type="match status" value="1"/>
</dbReference>
<dbReference type="eggNOG" id="COG0682">
    <property type="taxonomic scope" value="Bacteria"/>
</dbReference>
<comment type="catalytic activity">
    <reaction evidence="7">
        <text>L-cysteinyl-[prolipoprotein] + a 1,2-diacyl-sn-glycero-3-phospho-(1'-sn-glycerol) = an S-1,2-diacyl-sn-glyceryl-L-cysteinyl-[prolipoprotein] + sn-glycerol 1-phosphate + H(+)</text>
        <dbReference type="Rhea" id="RHEA:56712"/>
        <dbReference type="Rhea" id="RHEA-COMP:14679"/>
        <dbReference type="Rhea" id="RHEA-COMP:14680"/>
        <dbReference type="ChEBI" id="CHEBI:15378"/>
        <dbReference type="ChEBI" id="CHEBI:29950"/>
        <dbReference type="ChEBI" id="CHEBI:57685"/>
        <dbReference type="ChEBI" id="CHEBI:64716"/>
        <dbReference type="ChEBI" id="CHEBI:140658"/>
        <dbReference type="EC" id="2.5.1.145"/>
    </reaction>
</comment>
<feature type="transmembrane region" description="Helical" evidence="7">
    <location>
        <begin position="238"/>
        <end position="257"/>
    </location>
</feature>
<evidence type="ECO:0000256" key="2">
    <source>
        <dbReference type="ARBA" id="ARBA00022475"/>
    </source>
</evidence>
<comment type="subcellular location">
    <subcellularLocation>
        <location evidence="7">Cell membrane</location>
        <topology evidence="7">Multi-pass membrane protein</topology>
    </subcellularLocation>
</comment>
<evidence type="ECO:0000256" key="3">
    <source>
        <dbReference type="ARBA" id="ARBA00022679"/>
    </source>
</evidence>
<keyword evidence="9" id="KW-1185">Reference proteome</keyword>
<evidence type="ECO:0000256" key="4">
    <source>
        <dbReference type="ARBA" id="ARBA00022692"/>
    </source>
</evidence>
<keyword evidence="2 7" id="KW-1003">Cell membrane</keyword>
<dbReference type="NCBIfam" id="TIGR00544">
    <property type="entry name" value="lgt"/>
    <property type="match status" value="1"/>
</dbReference>
<feature type="transmembrane region" description="Helical" evidence="7">
    <location>
        <begin position="25"/>
        <end position="42"/>
    </location>
</feature>
<comment type="function">
    <text evidence="7">Catalyzes the transfer of the diacylglyceryl group from phosphatidylglycerol to the sulfhydryl group of the N-terminal cysteine of a prolipoprotein, the first step in the formation of mature lipoproteins.</text>
</comment>
<keyword evidence="6 7" id="KW-0472">Membrane</keyword>
<dbReference type="RefSeq" id="WP_008846606.1">
    <property type="nucleotide sequence ID" value="NZ_BAEN01000076.1"/>
</dbReference>
<keyword evidence="8" id="KW-0449">Lipoprotein</keyword>
<evidence type="ECO:0000256" key="5">
    <source>
        <dbReference type="ARBA" id="ARBA00022989"/>
    </source>
</evidence>
<feature type="transmembrane region" description="Helical" evidence="7">
    <location>
        <begin position="200"/>
        <end position="218"/>
    </location>
</feature>
<feature type="transmembrane region" description="Helical" evidence="7">
    <location>
        <begin position="176"/>
        <end position="193"/>
    </location>
</feature>
<evidence type="ECO:0000256" key="1">
    <source>
        <dbReference type="ARBA" id="ARBA00007150"/>
    </source>
</evidence>
<evidence type="ECO:0000256" key="6">
    <source>
        <dbReference type="ARBA" id="ARBA00023136"/>
    </source>
</evidence>
<comment type="similarity">
    <text evidence="1 7">Belongs to the Lgt family.</text>
</comment>
<comment type="caution">
    <text evidence="8">The sequence shown here is derived from an EMBL/GenBank/DDBJ whole genome shotgun (WGS) entry which is preliminary data.</text>
</comment>
<keyword evidence="5 7" id="KW-1133">Transmembrane helix</keyword>
<dbReference type="STRING" id="1127673.GLIP_4193"/>
<accession>K6X878</accession>
<dbReference type="EC" id="2.5.1.145" evidence="7"/>
<dbReference type="GO" id="GO:0008961">
    <property type="term" value="F:phosphatidylglycerol-prolipoprotein diacylglyceryl transferase activity"/>
    <property type="evidence" value="ECO:0007669"/>
    <property type="project" value="UniProtKB-UniRule"/>
</dbReference>
<dbReference type="AlphaFoldDB" id="K6X878"/>
<keyword evidence="4 7" id="KW-0812">Transmembrane</keyword>
<feature type="transmembrane region" description="Helical" evidence="7">
    <location>
        <begin position="58"/>
        <end position="78"/>
    </location>
</feature>
<dbReference type="PANTHER" id="PTHR30589:SF0">
    <property type="entry name" value="PHOSPHATIDYLGLYCEROL--PROLIPOPROTEIN DIACYLGLYCERYL TRANSFERASE"/>
    <property type="match status" value="1"/>
</dbReference>
<dbReference type="GO" id="GO:0042158">
    <property type="term" value="P:lipoprotein biosynthetic process"/>
    <property type="evidence" value="ECO:0007669"/>
    <property type="project" value="UniProtKB-UniRule"/>
</dbReference>
<evidence type="ECO:0000256" key="7">
    <source>
        <dbReference type="HAMAP-Rule" id="MF_01147"/>
    </source>
</evidence>
<dbReference type="Pfam" id="PF01790">
    <property type="entry name" value="LGT"/>
    <property type="match status" value="1"/>
</dbReference>
<proteinExistence type="inferred from homology"/>
<evidence type="ECO:0000313" key="9">
    <source>
        <dbReference type="Proteomes" id="UP000006334"/>
    </source>
</evidence>
<gene>
    <name evidence="7 8" type="primary">lgt</name>
    <name evidence="8" type="ORF">GLIP_4193</name>
</gene>
<name>K6X878_9ALTE</name>